<dbReference type="PANTHER" id="PTHR10015:SF285">
    <property type="entry name" value="HEAT STRESS TRANSCRIPTION FACTOR B-3"/>
    <property type="match status" value="1"/>
</dbReference>
<gene>
    <name evidence="1" type="ORF">G2W53_044921</name>
</gene>
<protein>
    <submittedName>
        <fullName evidence="1">Heat stress transcription factor B-3-like</fullName>
    </submittedName>
</protein>
<accession>A0A834SCP2</accession>
<comment type="caution">
    <text evidence="1">The sequence shown here is derived from an EMBL/GenBank/DDBJ whole genome shotgun (WGS) entry which is preliminary data.</text>
</comment>
<dbReference type="Gene3D" id="1.10.10.10">
    <property type="entry name" value="Winged helix-like DNA-binding domain superfamily/Winged helix DNA-binding domain"/>
    <property type="match status" value="1"/>
</dbReference>
<organism evidence="1 2">
    <name type="scientific">Senna tora</name>
    <dbReference type="NCBI Taxonomy" id="362788"/>
    <lineage>
        <taxon>Eukaryota</taxon>
        <taxon>Viridiplantae</taxon>
        <taxon>Streptophyta</taxon>
        <taxon>Embryophyta</taxon>
        <taxon>Tracheophyta</taxon>
        <taxon>Spermatophyta</taxon>
        <taxon>Magnoliopsida</taxon>
        <taxon>eudicotyledons</taxon>
        <taxon>Gunneridae</taxon>
        <taxon>Pentapetalae</taxon>
        <taxon>rosids</taxon>
        <taxon>fabids</taxon>
        <taxon>Fabales</taxon>
        <taxon>Fabaceae</taxon>
        <taxon>Caesalpinioideae</taxon>
        <taxon>Cassia clade</taxon>
        <taxon>Senna</taxon>
    </lineage>
</organism>
<dbReference type="PANTHER" id="PTHR10015">
    <property type="entry name" value="HEAT SHOCK TRANSCRIPTION FACTOR"/>
    <property type="match status" value="1"/>
</dbReference>
<name>A0A834SCP2_9FABA</name>
<dbReference type="GO" id="GO:0003700">
    <property type="term" value="F:DNA-binding transcription factor activity"/>
    <property type="evidence" value="ECO:0007669"/>
    <property type="project" value="TreeGrafter"/>
</dbReference>
<reference evidence="1" key="1">
    <citation type="submission" date="2020-09" db="EMBL/GenBank/DDBJ databases">
        <title>Genome-Enabled Discovery of Anthraquinone Biosynthesis in Senna tora.</title>
        <authorList>
            <person name="Kang S.-H."/>
            <person name="Pandey R.P."/>
            <person name="Lee C.-M."/>
            <person name="Sim J.-S."/>
            <person name="Jeong J.-T."/>
            <person name="Choi B.-S."/>
            <person name="Jung M."/>
            <person name="Ginzburg D."/>
            <person name="Zhao K."/>
            <person name="Won S.Y."/>
            <person name="Oh T.-J."/>
            <person name="Yu Y."/>
            <person name="Kim N.-H."/>
            <person name="Lee O.R."/>
            <person name="Lee T.-H."/>
            <person name="Bashyal P."/>
            <person name="Kim T.-S."/>
            <person name="Lee W.-H."/>
            <person name="Kawkins C."/>
            <person name="Kim C.-K."/>
            <person name="Kim J.S."/>
            <person name="Ahn B.O."/>
            <person name="Rhee S.Y."/>
            <person name="Sohng J.K."/>
        </authorList>
    </citation>
    <scope>NUCLEOTIDE SEQUENCE</scope>
    <source>
        <tissue evidence="1">Leaf</tissue>
    </source>
</reference>
<evidence type="ECO:0000313" key="1">
    <source>
        <dbReference type="EMBL" id="KAF7801158.1"/>
    </source>
</evidence>
<keyword evidence="2" id="KW-1185">Reference proteome</keyword>
<dbReference type="AlphaFoldDB" id="A0A834SCP2"/>
<dbReference type="GO" id="GO:0000978">
    <property type="term" value="F:RNA polymerase II cis-regulatory region sequence-specific DNA binding"/>
    <property type="evidence" value="ECO:0007669"/>
    <property type="project" value="TreeGrafter"/>
</dbReference>
<dbReference type="Proteomes" id="UP000634136">
    <property type="component" value="Unassembled WGS sequence"/>
</dbReference>
<dbReference type="GO" id="GO:0005634">
    <property type="term" value="C:nucleus"/>
    <property type="evidence" value="ECO:0007669"/>
    <property type="project" value="TreeGrafter"/>
</dbReference>
<sequence length="94" mass="10787">MIVDHVLTYSGRQIAVGAQKPSRITMQKTCCASESNRSGFHKVTTSRWEFCNKQFRKGEKELLCEIRRRKAWANNNNNSKQIKSAATSLELKLK</sequence>
<dbReference type="InterPro" id="IPR036388">
    <property type="entry name" value="WH-like_DNA-bd_sf"/>
</dbReference>
<dbReference type="OrthoDB" id="60033at2759"/>
<proteinExistence type="predicted"/>
<dbReference type="EMBL" id="JAAIUW010000020">
    <property type="protein sequence ID" value="KAF7801158.1"/>
    <property type="molecule type" value="Genomic_DNA"/>
</dbReference>
<evidence type="ECO:0000313" key="2">
    <source>
        <dbReference type="Proteomes" id="UP000634136"/>
    </source>
</evidence>
<dbReference type="GO" id="GO:0006357">
    <property type="term" value="P:regulation of transcription by RNA polymerase II"/>
    <property type="evidence" value="ECO:0007669"/>
    <property type="project" value="TreeGrafter"/>
</dbReference>